<dbReference type="Proteomes" id="UP000245667">
    <property type="component" value="Unassembled WGS sequence"/>
</dbReference>
<dbReference type="EMBL" id="QGGQ01000002">
    <property type="protein sequence ID" value="PWK24909.1"/>
    <property type="molecule type" value="Genomic_DNA"/>
</dbReference>
<sequence>MPISLKLTVHDDYLEAEFDGSRDTVDELGETLEIWSEIPLVCEKHGLTKILAISKLDRRLKLDNTFVLTDKMNDIGFKPHYKLSGVIHDEKLHLEYEVMATFIRNFGFQCEIFTTEKEAKKWLLDS</sequence>
<keyword evidence="4" id="KW-1185">Reference proteome</keyword>
<reference evidence="2 3" key="1">
    <citation type="submission" date="2018-05" db="EMBL/GenBank/DDBJ databases">
        <title>Genomic Encyclopedia of Archaeal and Bacterial Type Strains, Phase II (KMG-II): from individual species to whole genera.</title>
        <authorList>
            <person name="Goeker M."/>
        </authorList>
    </citation>
    <scope>NUCLEOTIDE SEQUENCE [LARGE SCALE GENOMIC DNA]</scope>
    <source>
        <strain evidence="2 3">DSM 23514</strain>
    </source>
</reference>
<evidence type="ECO:0000313" key="4">
    <source>
        <dbReference type="Proteomes" id="UP000651837"/>
    </source>
</evidence>
<evidence type="ECO:0000313" key="1">
    <source>
        <dbReference type="EMBL" id="MBD1259347.1"/>
    </source>
</evidence>
<dbReference type="AlphaFoldDB" id="A0A316E6C0"/>
<comment type="caution">
    <text evidence="2">The sequence shown here is derived from an EMBL/GenBank/DDBJ whole genome shotgun (WGS) entry which is preliminary data.</text>
</comment>
<accession>A0A316E6C0</accession>
<dbReference type="Proteomes" id="UP000651837">
    <property type="component" value="Unassembled WGS sequence"/>
</dbReference>
<dbReference type="OrthoDB" id="1447648at2"/>
<evidence type="ECO:0000313" key="2">
    <source>
        <dbReference type="EMBL" id="PWK24909.1"/>
    </source>
</evidence>
<dbReference type="RefSeq" id="WP_109649436.1">
    <property type="nucleotide sequence ID" value="NZ_JACWLN010000001.1"/>
</dbReference>
<proteinExistence type="predicted"/>
<evidence type="ECO:0000313" key="3">
    <source>
        <dbReference type="Proteomes" id="UP000245667"/>
    </source>
</evidence>
<organism evidence="2 3">
    <name type="scientific">Maribacter polysiphoniae</name>
    <dbReference type="NCBI Taxonomy" id="429344"/>
    <lineage>
        <taxon>Bacteria</taxon>
        <taxon>Pseudomonadati</taxon>
        <taxon>Bacteroidota</taxon>
        <taxon>Flavobacteriia</taxon>
        <taxon>Flavobacteriales</taxon>
        <taxon>Flavobacteriaceae</taxon>
        <taxon>Maribacter</taxon>
    </lineage>
</organism>
<protein>
    <recommendedName>
        <fullName evidence="5">SpoIIAA-like protein</fullName>
    </recommendedName>
</protein>
<name>A0A316E6C0_9FLAO</name>
<evidence type="ECO:0008006" key="5">
    <source>
        <dbReference type="Google" id="ProtNLM"/>
    </source>
</evidence>
<reference evidence="1 4" key="2">
    <citation type="submission" date="2020-07" db="EMBL/GenBank/DDBJ databases">
        <title>The draft genome sequence of Maribacter polysiphoniae KCTC 22021.</title>
        <authorList>
            <person name="Mu L."/>
        </authorList>
    </citation>
    <scope>NUCLEOTIDE SEQUENCE [LARGE SCALE GENOMIC DNA]</scope>
    <source>
        <strain evidence="1 4">KCTC 22021</strain>
    </source>
</reference>
<gene>
    <name evidence="1" type="ORF">HZY62_02010</name>
    <name evidence="2" type="ORF">LX92_01277</name>
</gene>
<dbReference type="EMBL" id="JACWLN010000001">
    <property type="protein sequence ID" value="MBD1259347.1"/>
    <property type="molecule type" value="Genomic_DNA"/>
</dbReference>